<evidence type="ECO:0000313" key="7">
    <source>
        <dbReference type="EMBL" id="LAA06526.1"/>
    </source>
</evidence>
<dbReference type="PANTHER" id="PTHR46491">
    <property type="entry name" value="CDGSH IRON SULFUR DOMAIN PROTEIN HOMOLOG"/>
    <property type="match status" value="1"/>
</dbReference>
<dbReference type="InterPro" id="IPR018967">
    <property type="entry name" value="FeS-contain_CDGSH-typ"/>
</dbReference>
<evidence type="ECO:0000256" key="1">
    <source>
        <dbReference type="ARBA" id="ARBA00022714"/>
    </source>
</evidence>
<dbReference type="SMART" id="SM00704">
    <property type="entry name" value="ZnF_CDGSH"/>
    <property type="match status" value="1"/>
</dbReference>
<dbReference type="Pfam" id="PF09360">
    <property type="entry name" value="zf-CDGSH"/>
    <property type="match status" value="1"/>
</dbReference>
<dbReference type="GO" id="GO:0046872">
    <property type="term" value="F:metal ion binding"/>
    <property type="evidence" value="ECO:0007669"/>
    <property type="project" value="UniProtKB-KW"/>
</dbReference>
<dbReference type="EMBL" id="IAAA01020870">
    <property type="protein sequence ID" value="LAA06526.1"/>
    <property type="molecule type" value="mRNA"/>
</dbReference>
<dbReference type="AlphaFoldDB" id="A0A2L2YEE8"/>
<keyword evidence="4" id="KW-0411">Iron-sulfur</keyword>
<keyword evidence="3" id="KW-0408">Iron</keyword>
<accession>A0A2L2YEE8</accession>
<sequence>MKLKMKPVLFKPAITREYWLCNCKQTKNRPFCDGSHNSDFVKASHSVIRRKE</sequence>
<proteinExistence type="evidence at transcript level"/>
<evidence type="ECO:0000256" key="2">
    <source>
        <dbReference type="ARBA" id="ARBA00022723"/>
    </source>
</evidence>
<keyword evidence="1" id="KW-0001">2Fe-2S</keyword>
<name>A0A2L2YEE8_PARTP</name>
<feature type="domain" description="Iron-binding zinc finger CDGSH type" evidence="6">
    <location>
        <begin position="5"/>
        <end position="42"/>
    </location>
</feature>
<dbReference type="GO" id="GO:0051537">
    <property type="term" value="F:2 iron, 2 sulfur cluster binding"/>
    <property type="evidence" value="ECO:0007669"/>
    <property type="project" value="UniProtKB-KW"/>
</dbReference>
<comment type="cofactor">
    <cofactor evidence="5">
        <name>[2Fe-2S] cluster</name>
        <dbReference type="ChEBI" id="CHEBI:190135"/>
    </cofactor>
</comment>
<dbReference type="OrthoDB" id="15717at2759"/>
<dbReference type="InterPro" id="IPR052950">
    <property type="entry name" value="CISD"/>
</dbReference>
<dbReference type="Gene3D" id="3.40.5.90">
    <property type="entry name" value="CDGSH iron-sulfur domain, mitoNEET-type"/>
    <property type="match status" value="1"/>
</dbReference>
<dbReference type="PANTHER" id="PTHR46491:SF3">
    <property type="entry name" value="CDGSH IRON-SULFUR DOMAIN-CONTAINING PROTEIN 3, MITOCHONDRIAL"/>
    <property type="match status" value="1"/>
</dbReference>
<protein>
    <recommendedName>
        <fullName evidence="6">Iron-binding zinc finger CDGSH type domain-containing protein</fullName>
    </recommendedName>
</protein>
<dbReference type="InterPro" id="IPR042216">
    <property type="entry name" value="MitoNEET_CISD"/>
</dbReference>
<evidence type="ECO:0000256" key="4">
    <source>
        <dbReference type="ARBA" id="ARBA00023014"/>
    </source>
</evidence>
<evidence type="ECO:0000256" key="3">
    <source>
        <dbReference type="ARBA" id="ARBA00023004"/>
    </source>
</evidence>
<organism evidence="7">
    <name type="scientific">Parasteatoda tepidariorum</name>
    <name type="common">Common house spider</name>
    <name type="synonym">Achaearanea tepidariorum</name>
    <dbReference type="NCBI Taxonomy" id="114398"/>
    <lineage>
        <taxon>Eukaryota</taxon>
        <taxon>Metazoa</taxon>
        <taxon>Ecdysozoa</taxon>
        <taxon>Arthropoda</taxon>
        <taxon>Chelicerata</taxon>
        <taxon>Arachnida</taxon>
        <taxon>Araneae</taxon>
        <taxon>Araneomorphae</taxon>
        <taxon>Entelegynae</taxon>
        <taxon>Araneoidea</taxon>
        <taxon>Theridiidae</taxon>
        <taxon>Parasteatoda</taxon>
    </lineage>
</organism>
<evidence type="ECO:0000256" key="5">
    <source>
        <dbReference type="ARBA" id="ARBA00034078"/>
    </source>
</evidence>
<dbReference type="GO" id="GO:0005739">
    <property type="term" value="C:mitochondrion"/>
    <property type="evidence" value="ECO:0007669"/>
    <property type="project" value="TreeGrafter"/>
</dbReference>
<keyword evidence="2" id="KW-0479">Metal-binding</keyword>
<reference evidence="7" key="1">
    <citation type="journal article" date="2016" name="Mol. Ecol. Resour.">
        <title>Evaluation of the impact of RNA preservation methods of spiders for de novo transcriptome assembly.</title>
        <authorList>
            <person name="Kono N."/>
            <person name="Nakamura H."/>
            <person name="Ito Y."/>
            <person name="Tomita M."/>
            <person name="Arakawa K."/>
        </authorList>
    </citation>
    <scope>NUCLEOTIDE SEQUENCE</scope>
    <source>
        <tissue evidence="7">Whole body</tissue>
    </source>
</reference>
<evidence type="ECO:0000259" key="6">
    <source>
        <dbReference type="SMART" id="SM00704"/>
    </source>
</evidence>